<reference evidence="1" key="1">
    <citation type="journal article" date="2023" name="Mol. Phylogenet. Evol.">
        <title>Genome-scale phylogeny and comparative genomics of the fungal order Sordariales.</title>
        <authorList>
            <person name="Hensen N."/>
            <person name="Bonometti L."/>
            <person name="Westerberg I."/>
            <person name="Brannstrom I.O."/>
            <person name="Guillou S."/>
            <person name="Cros-Aarteil S."/>
            <person name="Calhoun S."/>
            <person name="Haridas S."/>
            <person name="Kuo A."/>
            <person name="Mondo S."/>
            <person name="Pangilinan J."/>
            <person name="Riley R."/>
            <person name="LaButti K."/>
            <person name="Andreopoulos B."/>
            <person name="Lipzen A."/>
            <person name="Chen C."/>
            <person name="Yan M."/>
            <person name="Daum C."/>
            <person name="Ng V."/>
            <person name="Clum A."/>
            <person name="Steindorff A."/>
            <person name="Ohm R.A."/>
            <person name="Martin F."/>
            <person name="Silar P."/>
            <person name="Natvig D.O."/>
            <person name="Lalanne C."/>
            <person name="Gautier V."/>
            <person name="Ament-Velasquez S.L."/>
            <person name="Kruys A."/>
            <person name="Hutchinson M.I."/>
            <person name="Powell A.J."/>
            <person name="Barry K."/>
            <person name="Miller A.N."/>
            <person name="Grigoriev I.V."/>
            <person name="Debuchy R."/>
            <person name="Gladieux P."/>
            <person name="Hiltunen Thoren M."/>
            <person name="Johannesson H."/>
        </authorList>
    </citation>
    <scope>NUCLEOTIDE SEQUENCE</scope>
    <source>
        <strain evidence="1">CBS 560.94</strain>
    </source>
</reference>
<comment type="caution">
    <text evidence="1">The sequence shown here is derived from an EMBL/GenBank/DDBJ whole genome shotgun (WGS) entry which is preliminary data.</text>
</comment>
<dbReference type="EMBL" id="JAUEPP010000011">
    <property type="protein sequence ID" value="KAK3334282.1"/>
    <property type="molecule type" value="Genomic_DNA"/>
</dbReference>
<dbReference type="RefSeq" id="XP_062676448.1">
    <property type="nucleotide sequence ID" value="XM_062823791.1"/>
</dbReference>
<accession>A0AAE0IZP9</accession>
<name>A0AAE0IZP9_9PEZI</name>
<gene>
    <name evidence="1" type="ORF">B0H65DRAFT_402556</name>
</gene>
<dbReference type="GeneID" id="87860945"/>
<proteinExistence type="predicted"/>
<evidence type="ECO:0000313" key="1">
    <source>
        <dbReference type="EMBL" id="KAK3334282.1"/>
    </source>
</evidence>
<keyword evidence="2" id="KW-1185">Reference proteome</keyword>
<reference evidence="1" key="2">
    <citation type="submission" date="2023-06" db="EMBL/GenBank/DDBJ databases">
        <authorList>
            <consortium name="Lawrence Berkeley National Laboratory"/>
            <person name="Haridas S."/>
            <person name="Hensen N."/>
            <person name="Bonometti L."/>
            <person name="Westerberg I."/>
            <person name="Brannstrom I.O."/>
            <person name="Guillou S."/>
            <person name="Cros-Aarteil S."/>
            <person name="Calhoun S."/>
            <person name="Kuo A."/>
            <person name="Mondo S."/>
            <person name="Pangilinan J."/>
            <person name="Riley R."/>
            <person name="Labutti K."/>
            <person name="Andreopoulos B."/>
            <person name="Lipzen A."/>
            <person name="Chen C."/>
            <person name="Yanf M."/>
            <person name="Daum C."/>
            <person name="Ng V."/>
            <person name="Clum A."/>
            <person name="Steindorff A."/>
            <person name="Ohm R."/>
            <person name="Martin F."/>
            <person name="Silar P."/>
            <person name="Natvig D."/>
            <person name="Lalanne C."/>
            <person name="Gautier V."/>
            <person name="Ament-Velasquez S.L."/>
            <person name="Kruys A."/>
            <person name="Hutchinson M.I."/>
            <person name="Powell A.J."/>
            <person name="Barry K."/>
            <person name="Miller A.N."/>
            <person name="Grigoriev I.V."/>
            <person name="Debuchy R."/>
            <person name="Gladieux P."/>
            <person name="Thoren M.H."/>
            <person name="Johannesson H."/>
        </authorList>
    </citation>
    <scope>NUCLEOTIDE SEQUENCE</scope>
    <source>
        <strain evidence="1">CBS 560.94</strain>
    </source>
</reference>
<protein>
    <submittedName>
        <fullName evidence="1">Uncharacterized protein</fullName>
    </submittedName>
</protein>
<evidence type="ECO:0000313" key="2">
    <source>
        <dbReference type="Proteomes" id="UP001278500"/>
    </source>
</evidence>
<dbReference type="Proteomes" id="UP001278500">
    <property type="component" value="Unassembled WGS sequence"/>
</dbReference>
<feature type="non-terminal residue" evidence="1">
    <location>
        <position position="67"/>
    </location>
</feature>
<organism evidence="1 2">
    <name type="scientific">Neurospora tetraspora</name>
    <dbReference type="NCBI Taxonomy" id="94610"/>
    <lineage>
        <taxon>Eukaryota</taxon>
        <taxon>Fungi</taxon>
        <taxon>Dikarya</taxon>
        <taxon>Ascomycota</taxon>
        <taxon>Pezizomycotina</taxon>
        <taxon>Sordariomycetes</taxon>
        <taxon>Sordariomycetidae</taxon>
        <taxon>Sordariales</taxon>
        <taxon>Sordariaceae</taxon>
        <taxon>Neurospora</taxon>
    </lineage>
</organism>
<sequence length="67" mass="8364">YIKYLRLYSYIIYYFIKLKKRPKGDKFRTRVQKGYFIGFDDLYNRIIFIWNLVISKLLRINAITFLE</sequence>
<dbReference type="AlphaFoldDB" id="A0AAE0IZP9"/>
<feature type="non-terminal residue" evidence="1">
    <location>
        <position position="1"/>
    </location>
</feature>